<feature type="region of interest" description="Disordered" evidence="6">
    <location>
        <begin position="303"/>
        <end position="401"/>
    </location>
</feature>
<dbReference type="GO" id="GO:0016605">
    <property type="term" value="C:PML body"/>
    <property type="evidence" value="ECO:0007669"/>
    <property type="project" value="TreeGrafter"/>
</dbReference>
<dbReference type="PANTHER" id="PTHR24058:SF53">
    <property type="entry name" value="HOMEODOMAIN-INTERACTING PROTEIN KINASE 2"/>
    <property type="match status" value="1"/>
</dbReference>
<dbReference type="SUPFAM" id="SSF56112">
    <property type="entry name" value="Protein kinase-like (PK-like)"/>
    <property type="match status" value="1"/>
</dbReference>
<sequence>MSLNYIVEKLISKGSFARVAKCVKTSTKEKVAVKMTKIESEEEKQDGTLQKLRAFDPDTWHFVKWDSSFIYKGHLCQEFELLDISLKDYINRRPNPSFSLKEIRHILFQVATTLQLLKNLGIAHTRLNPENIMLVDWVQQQLTVKVIGFGAACEVSKGEQGPCIQPKFYRAPETMLGLPCNEATDMWALGSIAVELLLGHVLYPGCSDYEMLWFITQTQGQLPGDIINAGLKTSQFYSMTWPNIWKLKTPDEYGYPKADQEHIVDLVKQMLQLDPCQRITPSEMLGHPFFTVSHQVDFCSSSEQREAVSESGSSSSKSNSRSLSPQDQWPVLEENKPSLVDAESVKDNSEQLPVPDDQPIIRPSSPAQSLQQSLHQLSVSEEDDSSLDHTEPLNKKKSTFDEILQKCNKGKESISPKRKKIEILEGRFLRKRPYEDISEGTKEIPETSSPEKKRFTLTRDAKQEKTKLPSTPNEDPSTVTQTGCKKRQWRALGSTSNHTSQPLKRVQLER</sequence>
<dbReference type="Proteomes" id="UP000261660">
    <property type="component" value="Unplaced"/>
</dbReference>
<accession>A0A3Q3LC65</accession>
<keyword evidence="3" id="KW-0547">Nucleotide-binding</keyword>
<reference evidence="8" key="2">
    <citation type="submission" date="2025-09" db="UniProtKB">
        <authorList>
            <consortium name="Ensembl"/>
        </authorList>
    </citation>
    <scope>IDENTIFICATION</scope>
</reference>
<dbReference type="InterPro" id="IPR050494">
    <property type="entry name" value="Ser_Thr_dual-spec_kinase"/>
</dbReference>
<dbReference type="GO" id="GO:0004674">
    <property type="term" value="F:protein serine/threonine kinase activity"/>
    <property type="evidence" value="ECO:0007669"/>
    <property type="project" value="UniProtKB-KW"/>
</dbReference>
<dbReference type="Pfam" id="PF00069">
    <property type="entry name" value="Pkinase"/>
    <property type="match status" value="1"/>
</dbReference>
<dbReference type="GO" id="GO:0042771">
    <property type="term" value="P:intrinsic apoptotic signaling pathway in response to DNA damage by p53 class mediator"/>
    <property type="evidence" value="ECO:0007669"/>
    <property type="project" value="TreeGrafter"/>
</dbReference>
<feature type="compositionally biased region" description="Low complexity" evidence="6">
    <location>
        <begin position="364"/>
        <end position="379"/>
    </location>
</feature>
<keyword evidence="2" id="KW-0808">Transferase</keyword>
<dbReference type="InterPro" id="IPR000719">
    <property type="entry name" value="Prot_kinase_dom"/>
</dbReference>
<dbReference type="GO" id="GO:0003713">
    <property type="term" value="F:transcription coactivator activity"/>
    <property type="evidence" value="ECO:0007669"/>
    <property type="project" value="TreeGrafter"/>
</dbReference>
<dbReference type="Ensembl" id="ENSLBET00000006809.1">
    <property type="protein sequence ID" value="ENSLBEP00000006480.1"/>
    <property type="gene ID" value="ENSLBEG00000005006.1"/>
</dbReference>
<evidence type="ECO:0000313" key="9">
    <source>
        <dbReference type="Proteomes" id="UP000261660"/>
    </source>
</evidence>
<keyword evidence="5" id="KW-0067">ATP-binding</keyword>
<feature type="compositionally biased region" description="Polar residues" evidence="6">
    <location>
        <begin position="468"/>
        <end position="483"/>
    </location>
</feature>
<organism evidence="8 9">
    <name type="scientific">Labrus bergylta</name>
    <name type="common">ballan wrasse</name>
    <dbReference type="NCBI Taxonomy" id="56723"/>
    <lineage>
        <taxon>Eukaryota</taxon>
        <taxon>Metazoa</taxon>
        <taxon>Chordata</taxon>
        <taxon>Craniata</taxon>
        <taxon>Vertebrata</taxon>
        <taxon>Euteleostomi</taxon>
        <taxon>Actinopterygii</taxon>
        <taxon>Neopterygii</taxon>
        <taxon>Teleostei</taxon>
        <taxon>Neoteleostei</taxon>
        <taxon>Acanthomorphata</taxon>
        <taxon>Eupercaria</taxon>
        <taxon>Labriformes</taxon>
        <taxon>Labridae</taxon>
        <taxon>Labrus</taxon>
    </lineage>
</organism>
<feature type="compositionally biased region" description="Polar residues" evidence="6">
    <location>
        <begin position="493"/>
        <end position="502"/>
    </location>
</feature>
<dbReference type="GO" id="GO:0004713">
    <property type="term" value="F:protein tyrosine kinase activity"/>
    <property type="evidence" value="ECO:0007669"/>
    <property type="project" value="TreeGrafter"/>
</dbReference>
<keyword evidence="4" id="KW-0418">Kinase</keyword>
<dbReference type="Gene3D" id="1.10.510.10">
    <property type="entry name" value="Transferase(Phosphotransferase) domain 1"/>
    <property type="match status" value="1"/>
</dbReference>
<dbReference type="STRING" id="56723.ENSLBEP00000006480"/>
<evidence type="ECO:0000313" key="8">
    <source>
        <dbReference type="Ensembl" id="ENSLBEP00000006480.1"/>
    </source>
</evidence>
<evidence type="ECO:0000256" key="6">
    <source>
        <dbReference type="SAM" id="MobiDB-lite"/>
    </source>
</evidence>
<dbReference type="InParanoid" id="A0A3Q3LC65"/>
<dbReference type="GeneTree" id="ENSGT00940000155356"/>
<dbReference type="GO" id="GO:0045944">
    <property type="term" value="P:positive regulation of transcription by RNA polymerase II"/>
    <property type="evidence" value="ECO:0007669"/>
    <property type="project" value="TreeGrafter"/>
</dbReference>
<feature type="compositionally biased region" description="Basic and acidic residues" evidence="6">
    <location>
        <begin position="386"/>
        <end position="401"/>
    </location>
</feature>
<name>A0A3Q3LC65_9LABR</name>
<feature type="domain" description="Protein kinase" evidence="7">
    <location>
        <begin position="5"/>
        <end position="290"/>
    </location>
</feature>
<dbReference type="GO" id="GO:0005524">
    <property type="term" value="F:ATP binding"/>
    <property type="evidence" value="ECO:0007669"/>
    <property type="project" value="UniProtKB-KW"/>
</dbReference>
<dbReference type="GO" id="GO:0003714">
    <property type="term" value="F:transcription corepressor activity"/>
    <property type="evidence" value="ECO:0007669"/>
    <property type="project" value="TreeGrafter"/>
</dbReference>
<dbReference type="PROSITE" id="PS50011">
    <property type="entry name" value="PROTEIN_KINASE_DOM"/>
    <property type="match status" value="1"/>
</dbReference>
<dbReference type="AlphaFoldDB" id="A0A3Q3LC65"/>
<feature type="region of interest" description="Disordered" evidence="6">
    <location>
        <begin position="430"/>
        <end position="510"/>
    </location>
</feature>
<evidence type="ECO:0000256" key="3">
    <source>
        <dbReference type="ARBA" id="ARBA00022741"/>
    </source>
</evidence>
<evidence type="ECO:0000256" key="5">
    <source>
        <dbReference type="ARBA" id="ARBA00022840"/>
    </source>
</evidence>
<evidence type="ECO:0000256" key="2">
    <source>
        <dbReference type="ARBA" id="ARBA00022679"/>
    </source>
</evidence>
<reference evidence="8" key="1">
    <citation type="submission" date="2025-08" db="UniProtKB">
        <authorList>
            <consortium name="Ensembl"/>
        </authorList>
    </citation>
    <scope>IDENTIFICATION</scope>
</reference>
<keyword evidence="1" id="KW-0723">Serine/threonine-protein kinase</keyword>
<protein>
    <recommendedName>
        <fullName evidence="7">Protein kinase domain-containing protein</fullName>
    </recommendedName>
</protein>
<dbReference type="InterPro" id="IPR011009">
    <property type="entry name" value="Kinase-like_dom_sf"/>
</dbReference>
<feature type="compositionally biased region" description="Low complexity" evidence="6">
    <location>
        <begin position="309"/>
        <end position="324"/>
    </location>
</feature>
<evidence type="ECO:0000259" key="7">
    <source>
        <dbReference type="PROSITE" id="PS50011"/>
    </source>
</evidence>
<dbReference type="PANTHER" id="PTHR24058">
    <property type="entry name" value="DUAL SPECIFICITY PROTEIN KINASE"/>
    <property type="match status" value="1"/>
</dbReference>
<dbReference type="GO" id="GO:0007224">
    <property type="term" value="P:smoothened signaling pathway"/>
    <property type="evidence" value="ECO:0007669"/>
    <property type="project" value="TreeGrafter"/>
</dbReference>
<evidence type="ECO:0000256" key="1">
    <source>
        <dbReference type="ARBA" id="ARBA00022527"/>
    </source>
</evidence>
<evidence type="ECO:0000256" key="4">
    <source>
        <dbReference type="ARBA" id="ARBA00022777"/>
    </source>
</evidence>
<feature type="compositionally biased region" description="Basic and acidic residues" evidence="6">
    <location>
        <begin position="430"/>
        <end position="467"/>
    </location>
</feature>
<dbReference type="Gene3D" id="3.30.200.20">
    <property type="entry name" value="Phosphorylase Kinase, domain 1"/>
    <property type="match status" value="1"/>
</dbReference>
<keyword evidence="9" id="KW-1185">Reference proteome</keyword>
<proteinExistence type="predicted"/>
<dbReference type="GO" id="GO:0005737">
    <property type="term" value="C:cytoplasm"/>
    <property type="evidence" value="ECO:0007669"/>
    <property type="project" value="TreeGrafter"/>
</dbReference>
<dbReference type="GO" id="GO:0046332">
    <property type="term" value="F:SMAD binding"/>
    <property type="evidence" value="ECO:0007669"/>
    <property type="project" value="TreeGrafter"/>
</dbReference>